<feature type="region of interest" description="Disordered" evidence="1">
    <location>
        <begin position="475"/>
        <end position="517"/>
    </location>
</feature>
<feature type="region of interest" description="Disordered" evidence="1">
    <location>
        <begin position="67"/>
        <end position="92"/>
    </location>
</feature>
<dbReference type="PANTHER" id="PTHR37543:SF1">
    <property type="entry name" value="CCCH ZINC FINGER DNA BINDING PROTEIN (AFU_ORTHOLOGUE AFUA_5G12760)"/>
    <property type="match status" value="1"/>
</dbReference>
<organism evidence="3 4">
    <name type="scientific">Ephemerocybe angulata</name>
    <dbReference type="NCBI Taxonomy" id="980116"/>
    <lineage>
        <taxon>Eukaryota</taxon>
        <taxon>Fungi</taxon>
        <taxon>Dikarya</taxon>
        <taxon>Basidiomycota</taxon>
        <taxon>Agaricomycotina</taxon>
        <taxon>Agaricomycetes</taxon>
        <taxon>Agaricomycetidae</taxon>
        <taxon>Agaricales</taxon>
        <taxon>Agaricineae</taxon>
        <taxon>Psathyrellaceae</taxon>
        <taxon>Ephemerocybe</taxon>
    </lineage>
</organism>
<dbReference type="Proteomes" id="UP000521943">
    <property type="component" value="Unassembled WGS sequence"/>
</dbReference>
<name>A0A8H6HVY2_9AGAR</name>
<feature type="compositionally biased region" description="Basic and acidic residues" evidence="1">
    <location>
        <begin position="73"/>
        <end position="84"/>
    </location>
</feature>
<evidence type="ECO:0000256" key="1">
    <source>
        <dbReference type="SAM" id="MobiDB-lite"/>
    </source>
</evidence>
<protein>
    <recommendedName>
        <fullName evidence="2">DUF7923 domain-containing protein</fullName>
    </recommendedName>
</protein>
<proteinExistence type="predicted"/>
<evidence type="ECO:0000313" key="3">
    <source>
        <dbReference type="EMBL" id="KAF6753297.1"/>
    </source>
</evidence>
<evidence type="ECO:0000259" key="2">
    <source>
        <dbReference type="Pfam" id="PF25540"/>
    </source>
</evidence>
<feature type="domain" description="DUF7923" evidence="2">
    <location>
        <begin position="268"/>
        <end position="446"/>
    </location>
</feature>
<evidence type="ECO:0000313" key="4">
    <source>
        <dbReference type="Proteomes" id="UP000521943"/>
    </source>
</evidence>
<reference evidence="3 4" key="1">
    <citation type="submission" date="2020-07" db="EMBL/GenBank/DDBJ databases">
        <title>Comparative genomics of pyrophilous fungi reveals a link between fire events and developmental genes.</title>
        <authorList>
            <consortium name="DOE Joint Genome Institute"/>
            <person name="Steindorff A.S."/>
            <person name="Carver A."/>
            <person name="Calhoun S."/>
            <person name="Stillman K."/>
            <person name="Liu H."/>
            <person name="Lipzen A."/>
            <person name="Pangilinan J."/>
            <person name="Labutti K."/>
            <person name="Bruns T.D."/>
            <person name="Grigoriev I.V."/>
        </authorList>
    </citation>
    <scope>NUCLEOTIDE SEQUENCE [LARGE SCALE GENOMIC DNA]</scope>
    <source>
        <strain evidence="3 4">CBS 144469</strain>
    </source>
</reference>
<dbReference type="AlphaFoldDB" id="A0A8H6HVY2"/>
<dbReference type="EMBL" id="JACGCI010000040">
    <property type="protein sequence ID" value="KAF6753297.1"/>
    <property type="molecule type" value="Genomic_DNA"/>
</dbReference>
<comment type="caution">
    <text evidence="3">The sequence shown here is derived from an EMBL/GenBank/DDBJ whole genome shotgun (WGS) entry which is preliminary data.</text>
</comment>
<dbReference type="PANTHER" id="PTHR37543">
    <property type="entry name" value="CCCH ZINC FINGER DNA BINDING PROTEIN (AFU_ORTHOLOGUE AFUA_5G12760)"/>
    <property type="match status" value="1"/>
</dbReference>
<feature type="compositionally biased region" description="Basic and acidic residues" evidence="1">
    <location>
        <begin position="1"/>
        <end position="22"/>
    </location>
</feature>
<feature type="region of interest" description="Disordered" evidence="1">
    <location>
        <begin position="1"/>
        <end position="31"/>
    </location>
</feature>
<feature type="compositionally biased region" description="Basic and acidic residues" evidence="1">
    <location>
        <begin position="508"/>
        <end position="517"/>
    </location>
</feature>
<dbReference type="Pfam" id="PF25540">
    <property type="entry name" value="DUF7923"/>
    <property type="match status" value="1"/>
</dbReference>
<dbReference type="InterPro" id="IPR057683">
    <property type="entry name" value="DUF7923"/>
</dbReference>
<accession>A0A8H6HVY2</accession>
<feature type="compositionally biased region" description="Polar residues" evidence="1">
    <location>
        <begin position="488"/>
        <end position="501"/>
    </location>
</feature>
<gene>
    <name evidence="3" type="ORF">DFP72DRAFT_428307</name>
</gene>
<sequence length="609" mass="68024">MSPKRKAEYEKRRKQRREEAKKNLLAPPQDPALIVTHGLSVNAEPLSELDVAGAPFRVRSLENLVDPEEELNDELKPETLERKPSAISSPASSCSTIVQTPVTLMAEVKGEDLNLDAEVAQIPAARTSNAEPSEVKVPKPIVRKFKPGIPLRVKVHGLQDNHRGAQSLEGQIDPEDDLNDKVPKWKPSAFSPASLSSTVVSTPVSEVKAEEGNLGEVAWTPETSRTSKGMSRESKVVEVPVRDTQPQPVGTGNRVETGNAAELVIHHSKPHVYVLIDGDGCIPTPQYFNEGNGYDGGRKVAEVIVTTILVYYEGVRDYDLSIYLFFNREGLRRALRASGEYIVANFDRFWEGFQAPGLIFVVDTGETPQSADEKLKEVFKAYIHAPDTRNIFLAACHDGGYRACFDAEIIDIFRRRMILVKYLNSRPVPSSIKTLNFPEFSFPDIFRDEELSRPPPPPAHSDEPAKELVLNADTNPEWRNRGQPLTPVVSTPTSATGQQMPRTHVRSHTLDRDPQDEKEIWEKPLRFPCLYELFELNPGELCSREGCVYQHGLRDSPTEAPRIARLREYVKHTYPCEKGTQFQCGGFGLSLGPRLSIWPLLLTSKGRIL</sequence>
<dbReference type="OrthoDB" id="2270193at2759"/>
<keyword evidence="4" id="KW-1185">Reference proteome</keyword>